<dbReference type="Proteomes" id="UP000275267">
    <property type="component" value="Unassembled WGS sequence"/>
</dbReference>
<keyword evidence="3" id="KW-1185">Reference proteome</keyword>
<protein>
    <submittedName>
        <fullName evidence="2">Uncharacterized protein</fullName>
    </submittedName>
</protein>
<dbReference type="Gene3D" id="3.40.50.1820">
    <property type="entry name" value="alpha/beta hydrolase"/>
    <property type="match status" value="2"/>
</dbReference>
<dbReference type="InterPro" id="IPR001563">
    <property type="entry name" value="Peptidase_S10"/>
</dbReference>
<accession>A0A3L6QRD8</accession>
<gene>
    <name evidence="2" type="ORF">C2845_PM04G09110</name>
</gene>
<dbReference type="AlphaFoldDB" id="A0A3L6QRD8"/>
<dbReference type="GO" id="GO:0016747">
    <property type="term" value="F:acyltransferase activity, transferring groups other than amino-acyl groups"/>
    <property type="evidence" value="ECO:0007669"/>
    <property type="project" value="TreeGrafter"/>
</dbReference>
<dbReference type="GO" id="GO:0006508">
    <property type="term" value="P:proteolysis"/>
    <property type="evidence" value="ECO:0007669"/>
    <property type="project" value="InterPro"/>
</dbReference>
<dbReference type="OrthoDB" id="783991at2759"/>
<dbReference type="GO" id="GO:0004185">
    <property type="term" value="F:serine-type carboxypeptidase activity"/>
    <property type="evidence" value="ECO:0007669"/>
    <property type="project" value="InterPro"/>
</dbReference>
<reference evidence="3" key="1">
    <citation type="journal article" date="2019" name="Nat. Commun.">
        <title>The genome of broomcorn millet.</title>
        <authorList>
            <person name="Zou C."/>
            <person name="Miki D."/>
            <person name="Li D."/>
            <person name="Tang Q."/>
            <person name="Xiao L."/>
            <person name="Rajput S."/>
            <person name="Deng P."/>
            <person name="Jia W."/>
            <person name="Huang R."/>
            <person name="Zhang M."/>
            <person name="Sun Y."/>
            <person name="Hu J."/>
            <person name="Fu X."/>
            <person name="Schnable P.S."/>
            <person name="Li F."/>
            <person name="Zhang H."/>
            <person name="Feng B."/>
            <person name="Zhu X."/>
            <person name="Liu R."/>
            <person name="Schnable J.C."/>
            <person name="Zhu J.-K."/>
            <person name="Zhang H."/>
        </authorList>
    </citation>
    <scope>NUCLEOTIDE SEQUENCE [LARGE SCALE GENOMIC DNA]</scope>
</reference>
<dbReference type="PANTHER" id="PTHR11802:SF260">
    <property type="entry name" value="SERINE CARBOXYPEPTIDASE-LIKE 19"/>
    <property type="match status" value="1"/>
</dbReference>
<dbReference type="PANTHER" id="PTHR11802">
    <property type="entry name" value="SERINE PROTEASE FAMILY S10 SERINE CARBOXYPEPTIDASE"/>
    <property type="match status" value="1"/>
</dbReference>
<sequence>MQVSHILFVDSPVGAGFSFSREPKGYDVGDISSSLQLHEFLYKGYLVGNPMTGESIDFSAKVPFAHGFGIISDQLYETISKHCQGEDYTNPANALCAQAMNTFNNTYHYYLSYYWANDRRSGDQGGELP</sequence>
<organism evidence="2 3">
    <name type="scientific">Panicum miliaceum</name>
    <name type="common">Proso millet</name>
    <name type="synonym">Broomcorn millet</name>
    <dbReference type="NCBI Taxonomy" id="4540"/>
    <lineage>
        <taxon>Eukaryota</taxon>
        <taxon>Viridiplantae</taxon>
        <taxon>Streptophyta</taxon>
        <taxon>Embryophyta</taxon>
        <taxon>Tracheophyta</taxon>
        <taxon>Spermatophyta</taxon>
        <taxon>Magnoliopsida</taxon>
        <taxon>Liliopsida</taxon>
        <taxon>Poales</taxon>
        <taxon>Poaceae</taxon>
        <taxon>PACMAD clade</taxon>
        <taxon>Panicoideae</taxon>
        <taxon>Panicodae</taxon>
        <taxon>Paniceae</taxon>
        <taxon>Panicinae</taxon>
        <taxon>Panicum</taxon>
        <taxon>Panicum sect. Panicum</taxon>
    </lineage>
</organism>
<dbReference type="GO" id="GO:0019748">
    <property type="term" value="P:secondary metabolic process"/>
    <property type="evidence" value="ECO:0007669"/>
    <property type="project" value="TreeGrafter"/>
</dbReference>
<dbReference type="Pfam" id="PF00450">
    <property type="entry name" value="Peptidase_S10"/>
    <property type="match status" value="2"/>
</dbReference>
<evidence type="ECO:0000256" key="1">
    <source>
        <dbReference type="ARBA" id="ARBA00009431"/>
    </source>
</evidence>
<comment type="similarity">
    <text evidence="1">Belongs to the peptidase S10 family.</text>
</comment>
<evidence type="ECO:0000313" key="3">
    <source>
        <dbReference type="Proteomes" id="UP000275267"/>
    </source>
</evidence>
<dbReference type="InterPro" id="IPR029058">
    <property type="entry name" value="AB_hydrolase_fold"/>
</dbReference>
<evidence type="ECO:0000313" key="2">
    <source>
        <dbReference type="EMBL" id="RLM86407.1"/>
    </source>
</evidence>
<dbReference type="SUPFAM" id="SSF53474">
    <property type="entry name" value="alpha/beta-Hydrolases"/>
    <property type="match status" value="1"/>
</dbReference>
<comment type="caution">
    <text evidence="2">The sequence shown here is derived from an EMBL/GenBank/DDBJ whole genome shotgun (WGS) entry which is preliminary data.</text>
</comment>
<proteinExistence type="inferred from homology"/>
<dbReference type="EMBL" id="PQIB02000011">
    <property type="protein sequence ID" value="RLM86407.1"/>
    <property type="molecule type" value="Genomic_DNA"/>
</dbReference>
<name>A0A3L6QRD8_PANMI</name>
<dbReference type="STRING" id="4540.A0A3L6QRD8"/>